<protein>
    <submittedName>
        <fullName evidence="2">Efflux RND transporter permease subunit</fullName>
    </submittedName>
</protein>
<comment type="caution">
    <text evidence="2">The sequence shown here is derived from an EMBL/GenBank/DDBJ whole genome shotgun (WGS) entry which is preliminary data.</text>
</comment>
<feature type="transmembrane region" description="Helical" evidence="1">
    <location>
        <begin position="325"/>
        <end position="346"/>
    </location>
</feature>
<accession>A0A7V1D1T2</accession>
<name>A0A7V1D1T2_9GAMM</name>
<proteinExistence type="predicted"/>
<keyword evidence="1" id="KW-0472">Membrane</keyword>
<dbReference type="PANTHER" id="PTHR32063:SF33">
    <property type="entry name" value="RND SUPERFAMILY EFFLUX PUMP PERMEASE COMPONENT"/>
    <property type="match status" value="1"/>
</dbReference>
<dbReference type="Gene3D" id="1.20.1640.10">
    <property type="entry name" value="Multidrug efflux transporter AcrB transmembrane domain"/>
    <property type="match status" value="2"/>
</dbReference>
<keyword evidence="1" id="KW-0812">Transmembrane</keyword>
<dbReference type="PANTHER" id="PTHR32063">
    <property type="match status" value="1"/>
</dbReference>
<dbReference type="Pfam" id="PF00873">
    <property type="entry name" value="ACR_tran"/>
    <property type="match status" value="1"/>
</dbReference>
<dbReference type="SUPFAM" id="SSF82693">
    <property type="entry name" value="Multidrug efflux transporter AcrB pore domain, PN1, PN2, PC1 and PC2 subdomains"/>
    <property type="match status" value="2"/>
</dbReference>
<feature type="transmembrane region" description="Helical" evidence="1">
    <location>
        <begin position="379"/>
        <end position="403"/>
    </location>
</feature>
<dbReference type="InterPro" id="IPR027463">
    <property type="entry name" value="AcrB_DN_DC_subdom"/>
</dbReference>
<evidence type="ECO:0000313" key="2">
    <source>
        <dbReference type="EMBL" id="HEA18332.1"/>
    </source>
</evidence>
<keyword evidence="1" id="KW-1133">Transmembrane helix</keyword>
<feature type="transmembrane region" description="Helical" evidence="1">
    <location>
        <begin position="922"/>
        <end position="944"/>
    </location>
</feature>
<feature type="transmembrane region" description="Helical" evidence="1">
    <location>
        <begin position="424"/>
        <end position="445"/>
    </location>
</feature>
<dbReference type="AlphaFoldDB" id="A0A7V1D1T2"/>
<dbReference type="Gene3D" id="3.30.70.1320">
    <property type="entry name" value="Multidrug efflux transporter AcrB pore domain like"/>
    <property type="match status" value="1"/>
</dbReference>
<dbReference type="SUPFAM" id="SSF82866">
    <property type="entry name" value="Multidrug efflux transporter AcrB transmembrane domain"/>
    <property type="match status" value="2"/>
</dbReference>
<sequence length="1045" mass="114986">MIRFFAKHPTAANILMLLLIAVGVVSLPQLKRETLPQINSYEVDIMVPYPGASAENVEQKICLTLEKALDGISFLAEKRCVARQNMGHMTVKMAEQGHFARFTDDVKSAVDAIDDFPSQIEQWHITEKDRTQDVVSVAIAAPLSRVELKALAERFKRQLLRSPEIPIVEINDFSAHQLRVTASQQTLRQYGLSLADLGQALTQQNIELPLGTLETAQADTQIRLMEERKTVNTLADIVVASGEQGNDVRLGDLAQVQDTFERIEKQIFYNDQPASVLTIKKNSQDDSLRVLAAVEQMLAEFQQTLPNTVTVTLTNNNTSIVKDRIALLISNAWQGLLLVFAVMWLFFSLKYAFWVVMGLPVSFLASFFLMLHFGVSINMLSMVALLLALGILMDDAIVIAESIGSKVDQGLAPAAAVIAGTKEVLPGVVSSFITTLCIFVGLIFIEGNLGQILKVIPIVLISVITVSLIEAFFILPNHLHHALSKHSKSAKVTSFLGQIKTQFETQFKRSQNGILIVNQQLIKYRYLVLGSVLGLLLFCIAMLASGVLKFTAFPDIDGDVVQGRLLLPNGTPFEKTQQLMQQIEQALARTAASFADVEEQDLVQAVTVVYGENPDYQDQGANLAYISIDLLSAELRHTAIQTFSEQWRKELGPLPDALAFTIKEPKLGPQGRAIDVRLLGDDKAELGMAAFELKTWLQGYQGVQNIADNMRPGKPEYQLRLKPGTAALGINAAVIAEQLRPAFQGMKLMQTHVGLEDYEVTIKLDTLSIDEYSDFDDFAIIHPQSKIAIPLAALVDIEESRGYAVINRVDNYNSVSVYADVDSQLTTAAAVVGDLQKSWLLEFAERYPNLHYTIEGEVKNAAITQNSMRRAMMLGMIGIFLLLALQFHSYIEPLIVMVSIPFALIGVVMGHFIMGINFSMPSLMGFISLAGIVVNDSILLVQFVKKRVKSGMSVQDAAIQASQDRFRAVILTSATTIAGMTPLLFETSLQAQILIPLATSIVFGIAMSTCLVLIVLPCLYVILEDFGFAKPHSHSQLATSDTVTV</sequence>
<dbReference type="Gene3D" id="3.30.2090.10">
    <property type="entry name" value="Multidrug efflux transporter AcrB TolC docking domain, DN and DC subdomains"/>
    <property type="match status" value="2"/>
</dbReference>
<reference evidence="2" key="1">
    <citation type="journal article" date="2020" name="mSystems">
        <title>Genome- and Community-Level Interaction Insights into Carbon Utilization and Element Cycling Functions of Hydrothermarchaeota in Hydrothermal Sediment.</title>
        <authorList>
            <person name="Zhou Z."/>
            <person name="Liu Y."/>
            <person name="Xu W."/>
            <person name="Pan J."/>
            <person name="Luo Z.H."/>
            <person name="Li M."/>
        </authorList>
    </citation>
    <scope>NUCLEOTIDE SEQUENCE [LARGE SCALE GENOMIC DNA]</scope>
    <source>
        <strain evidence="2">HyVt-346</strain>
    </source>
</reference>
<feature type="transmembrane region" description="Helical" evidence="1">
    <location>
        <begin position="894"/>
        <end position="916"/>
    </location>
</feature>
<dbReference type="SUPFAM" id="SSF82714">
    <property type="entry name" value="Multidrug efflux transporter AcrB TolC docking domain, DN and DC subdomains"/>
    <property type="match status" value="1"/>
</dbReference>
<dbReference type="Gene3D" id="3.30.70.1430">
    <property type="entry name" value="Multidrug efflux transporter AcrB pore domain"/>
    <property type="match status" value="2"/>
</dbReference>
<feature type="transmembrane region" description="Helical" evidence="1">
    <location>
        <begin position="526"/>
        <end position="548"/>
    </location>
</feature>
<gene>
    <name evidence="2" type="ORF">ENH88_18195</name>
</gene>
<feature type="transmembrane region" description="Helical" evidence="1">
    <location>
        <begin position="965"/>
        <end position="985"/>
    </location>
</feature>
<feature type="transmembrane region" description="Helical" evidence="1">
    <location>
        <begin position="871"/>
        <end position="887"/>
    </location>
</feature>
<feature type="transmembrane region" description="Helical" evidence="1">
    <location>
        <begin position="997"/>
        <end position="1023"/>
    </location>
</feature>
<dbReference type="GO" id="GO:0005886">
    <property type="term" value="C:plasma membrane"/>
    <property type="evidence" value="ECO:0007669"/>
    <property type="project" value="TreeGrafter"/>
</dbReference>
<evidence type="ECO:0000256" key="1">
    <source>
        <dbReference type="SAM" id="Phobius"/>
    </source>
</evidence>
<dbReference type="GO" id="GO:0042910">
    <property type="term" value="F:xenobiotic transmembrane transporter activity"/>
    <property type="evidence" value="ECO:0007669"/>
    <property type="project" value="TreeGrafter"/>
</dbReference>
<dbReference type="Gene3D" id="3.30.70.1440">
    <property type="entry name" value="Multidrug efflux transporter AcrB pore domain"/>
    <property type="match status" value="1"/>
</dbReference>
<organism evidence="2">
    <name type="scientific">Pseudoalteromonas prydzensis</name>
    <dbReference type="NCBI Taxonomy" id="182141"/>
    <lineage>
        <taxon>Bacteria</taxon>
        <taxon>Pseudomonadati</taxon>
        <taxon>Pseudomonadota</taxon>
        <taxon>Gammaproteobacteria</taxon>
        <taxon>Alteromonadales</taxon>
        <taxon>Pseudoalteromonadaceae</taxon>
        <taxon>Pseudoalteromonas</taxon>
    </lineage>
</organism>
<feature type="transmembrane region" description="Helical" evidence="1">
    <location>
        <begin position="353"/>
        <end position="373"/>
    </location>
</feature>
<dbReference type="InterPro" id="IPR001036">
    <property type="entry name" value="Acrflvin-R"/>
</dbReference>
<dbReference type="EMBL" id="DRGM01000184">
    <property type="protein sequence ID" value="HEA18332.1"/>
    <property type="molecule type" value="Genomic_DNA"/>
</dbReference>
<dbReference type="PRINTS" id="PR00702">
    <property type="entry name" value="ACRIFLAVINRP"/>
</dbReference>
<feature type="transmembrane region" description="Helical" evidence="1">
    <location>
        <begin position="451"/>
        <end position="475"/>
    </location>
</feature>
<dbReference type="Proteomes" id="UP000886188">
    <property type="component" value="Unassembled WGS sequence"/>
</dbReference>